<dbReference type="AlphaFoldDB" id="A0A6M8BD87"/>
<sequence>MLTTFPIEQFKMLQTDAQNYKDPMSLLEAFPALRIKPNCVLRLYYHYSHGDGVGAVWAFRNEDAPPENCFFIADEEWFTAYEEGIEEFLEKGRLKPGRRCETFEEVFDKPNGALENFMEAIEGDGTPWSYLSASLFAREAPELGASGHGCSWSTHMILRNDPDELRRAGDSPFQWLVSKPDIWLPSCQEEGDTVIVQFYSYSALGIEQIIQHRDIYQKGSYTFRCEAQDIATGGAGFVF</sequence>
<reference evidence="1 2" key="1">
    <citation type="submission" date="2020-05" db="EMBL/GenBank/DDBJ databases">
        <title>Complete genome sequence of of a novel Thermoleptolyngbya strain isolated from hot springs of Ganzi, Sichuan China.</title>
        <authorList>
            <person name="Tang J."/>
            <person name="Daroch M."/>
            <person name="Li L."/>
            <person name="Waleron K."/>
            <person name="Waleron M."/>
            <person name="Waleron M."/>
        </authorList>
    </citation>
    <scope>NUCLEOTIDE SEQUENCE [LARGE SCALE GENOMIC DNA]</scope>
    <source>
        <strain evidence="1 2">PKUAC-SCTA183</strain>
    </source>
</reference>
<accession>A0A6M8BD87</accession>
<protein>
    <submittedName>
        <fullName evidence="1">Uncharacterized protein</fullName>
    </submittedName>
</protein>
<evidence type="ECO:0000313" key="1">
    <source>
        <dbReference type="EMBL" id="QKD82827.1"/>
    </source>
</evidence>
<gene>
    <name evidence="1" type="ORF">HPC62_12085</name>
</gene>
<organism evidence="1 2">
    <name type="scientific">Thermoleptolyngbya sichuanensis A183</name>
    <dbReference type="NCBI Taxonomy" id="2737172"/>
    <lineage>
        <taxon>Bacteria</taxon>
        <taxon>Bacillati</taxon>
        <taxon>Cyanobacteriota</taxon>
        <taxon>Cyanophyceae</taxon>
        <taxon>Oculatellales</taxon>
        <taxon>Oculatellaceae</taxon>
        <taxon>Thermoleptolyngbya</taxon>
        <taxon>Thermoleptolyngbya sichuanensis</taxon>
    </lineage>
</organism>
<dbReference type="EMBL" id="CP053661">
    <property type="protein sequence ID" value="QKD82827.1"/>
    <property type="molecule type" value="Genomic_DNA"/>
</dbReference>
<name>A0A6M8BD87_9CYAN</name>
<dbReference type="Proteomes" id="UP000505210">
    <property type="component" value="Chromosome"/>
</dbReference>
<evidence type="ECO:0000313" key="2">
    <source>
        <dbReference type="Proteomes" id="UP000505210"/>
    </source>
</evidence>
<dbReference type="RefSeq" id="WP_172355983.1">
    <property type="nucleotide sequence ID" value="NZ_CP053661.1"/>
</dbReference>
<dbReference type="KEGG" id="theu:HPC62_12085"/>
<keyword evidence="2" id="KW-1185">Reference proteome</keyword>
<proteinExistence type="predicted"/>